<feature type="domain" description="Peptidase M12B" evidence="10">
    <location>
        <begin position="174"/>
        <end position="392"/>
    </location>
</feature>
<dbReference type="InterPro" id="IPR024079">
    <property type="entry name" value="MetalloPept_cat_dom_sf"/>
</dbReference>
<keyword evidence="3" id="KW-0378">Hydrolase</keyword>
<dbReference type="Gene3D" id="3.40.1620.60">
    <property type="match status" value="1"/>
</dbReference>
<keyword evidence="9" id="KW-0812">Transmembrane</keyword>
<keyword evidence="7" id="KW-0325">Glycoprotein</keyword>
<dbReference type="SUPFAM" id="SSF55486">
    <property type="entry name" value="Metalloproteases ('zincins'), catalytic domain"/>
    <property type="match status" value="1"/>
</dbReference>
<sequence>MVSGEVVVNIREDGARYRRSADGVTVPAKNMEIAFTLNESLVDLHLKRNEEISANVPIYTMNRQGTVEAEHIQDRNNVFFYQDEQKFAAFYVETAGSSNCLFGSFEDHNNEFFLEPKDLDCMESTNNNRSIFRVLKIKHEGFQYSDNIKMENRTYQPSPDKNWYLDVKRSVAEYKIEMLLIIDYSIYNYWFTQSTSSSTAAKDTDAKYNIRQYYAWVINGMDVRYKNIQSSAYTISILFGGIFIADTVGKSSFTEPFKDSSSPRPGVEASPVLSNVTNWVQNTAGLPAHDHAMMFTRYDLKSQGSSSTKGLAWVAVVCESQSVSIVEDDFNFVILTVAAHELGHSLSASHDGDGNGCSGNDAYIMAASVGVPVNTNPWKFSTCSINYFTTYIASLISKGSNCMTSLSSNFDPTALKQFTSLPGQVYDVDALCKHLMGPQSSFCKFPYKGDYTTLCLSLWCYKTDGSGSCSGFTGVDGLQCGNKKRCQTGVCTYDVCAPQKDESCLFGDDTGTVVTFNTGVTKTCADVPSEPSLCYYESVHKGCCQTCPRYHTGRAGCEYGDRVSGCTSGHCPKYKDTQCCGLCYSGPVITTTTVQAEDTNPCQNYTLKTSTAATFTGITDSPKNNISSTANTKTTSSTSTVAKTTMITISTEVTFKFVLRMDIIVAEDLSNSTQYSIVKDKAEYALTDLYRKRLGNSFKSCSVTNLRKGSLVVDYRVFTKNSPSATENMLSINQDILTGKANVTYDGKDAPVSSMSFFDSSGKAVNLTSTTTACALLEASKPCQSGSECVEEGNGPVCRAVSTEKGNDLLLMMAVIIGAAIVFVVIVAIIMYFVCRRKETGQKPQEGSLPY</sequence>
<dbReference type="PROSITE" id="PS50215">
    <property type="entry name" value="ADAM_MEPRO"/>
    <property type="match status" value="1"/>
</dbReference>
<keyword evidence="9" id="KW-1133">Transmembrane helix</keyword>
<dbReference type="InterPro" id="IPR041645">
    <property type="entry name" value="ADAMTS_CR_2"/>
</dbReference>
<evidence type="ECO:0000256" key="1">
    <source>
        <dbReference type="ARBA" id="ARBA00022670"/>
    </source>
</evidence>
<keyword evidence="1" id="KW-0645">Protease</keyword>
<dbReference type="Pfam" id="PF13688">
    <property type="entry name" value="Reprolysin_5"/>
    <property type="match status" value="1"/>
</dbReference>
<name>A0A8W8KVB6_MAGGI</name>
<dbReference type="Proteomes" id="UP000005408">
    <property type="component" value="Unassembled WGS sequence"/>
</dbReference>
<organism evidence="11 12">
    <name type="scientific">Magallana gigas</name>
    <name type="common">Pacific oyster</name>
    <name type="synonym">Crassostrea gigas</name>
    <dbReference type="NCBI Taxonomy" id="29159"/>
    <lineage>
        <taxon>Eukaryota</taxon>
        <taxon>Metazoa</taxon>
        <taxon>Spiralia</taxon>
        <taxon>Lophotrochozoa</taxon>
        <taxon>Mollusca</taxon>
        <taxon>Bivalvia</taxon>
        <taxon>Autobranchia</taxon>
        <taxon>Pteriomorphia</taxon>
        <taxon>Ostreida</taxon>
        <taxon>Ostreoidea</taxon>
        <taxon>Ostreidae</taxon>
        <taxon>Magallana</taxon>
    </lineage>
</organism>
<evidence type="ECO:0000256" key="8">
    <source>
        <dbReference type="PROSITE-ProRule" id="PRU00276"/>
    </source>
</evidence>
<feature type="binding site" evidence="8">
    <location>
        <position position="344"/>
    </location>
    <ligand>
        <name>Zn(2+)</name>
        <dbReference type="ChEBI" id="CHEBI:29105"/>
        <note>catalytic</note>
    </ligand>
</feature>
<dbReference type="AlphaFoldDB" id="A0A8W8KVB6"/>
<evidence type="ECO:0000256" key="2">
    <source>
        <dbReference type="ARBA" id="ARBA00022723"/>
    </source>
</evidence>
<evidence type="ECO:0000256" key="7">
    <source>
        <dbReference type="ARBA" id="ARBA00023180"/>
    </source>
</evidence>
<dbReference type="InterPro" id="IPR001590">
    <property type="entry name" value="Peptidase_M12B"/>
</dbReference>
<dbReference type="Gene3D" id="3.40.390.10">
    <property type="entry name" value="Collagenase (Catalytic Domain)"/>
    <property type="match status" value="1"/>
</dbReference>
<dbReference type="GO" id="GO:0046872">
    <property type="term" value="F:metal ion binding"/>
    <property type="evidence" value="ECO:0007669"/>
    <property type="project" value="UniProtKB-KW"/>
</dbReference>
<feature type="transmembrane region" description="Helical" evidence="9">
    <location>
        <begin position="809"/>
        <end position="835"/>
    </location>
</feature>
<keyword evidence="12" id="KW-1185">Reference proteome</keyword>
<evidence type="ECO:0000256" key="9">
    <source>
        <dbReference type="SAM" id="Phobius"/>
    </source>
</evidence>
<feature type="active site" evidence="8">
    <location>
        <position position="341"/>
    </location>
</feature>
<evidence type="ECO:0000259" key="10">
    <source>
        <dbReference type="PROSITE" id="PS50215"/>
    </source>
</evidence>
<feature type="binding site" evidence="8">
    <location>
        <position position="350"/>
    </location>
    <ligand>
        <name>Zn(2+)</name>
        <dbReference type="ChEBI" id="CHEBI:29105"/>
        <note>catalytic</note>
    </ligand>
</feature>
<keyword evidence="6" id="KW-1015">Disulfide bond</keyword>
<keyword evidence="4 8" id="KW-0862">Zinc</keyword>
<keyword evidence="9" id="KW-0472">Membrane</keyword>
<dbReference type="Pfam" id="PF01390">
    <property type="entry name" value="SEA"/>
    <property type="match status" value="1"/>
</dbReference>
<accession>A0A8W8KVB6</accession>
<evidence type="ECO:0000256" key="5">
    <source>
        <dbReference type="ARBA" id="ARBA00023049"/>
    </source>
</evidence>
<feature type="binding site" evidence="8">
    <location>
        <position position="340"/>
    </location>
    <ligand>
        <name>Zn(2+)</name>
        <dbReference type="ChEBI" id="CHEBI:29105"/>
        <note>catalytic</note>
    </ligand>
</feature>
<evidence type="ECO:0000256" key="4">
    <source>
        <dbReference type="ARBA" id="ARBA00022833"/>
    </source>
</evidence>
<dbReference type="GO" id="GO:0004222">
    <property type="term" value="F:metalloendopeptidase activity"/>
    <property type="evidence" value="ECO:0007669"/>
    <property type="project" value="InterPro"/>
</dbReference>
<dbReference type="Pfam" id="PF17771">
    <property type="entry name" value="ADAMTS_CR_2"/>
    <property type="match status" value="1"/>
</dbReference>
<dbReference type="InterPro" id="IPR036364">
    <property type="entry name" value="SEA_dom_sf"/>
</dbReference>
<reference evidence="11" key="1">
    <citation type="submission" date="2022-08" db="UniProtKB">
        <authorList>
            <consortium name="EnsemblMetazoa"/>
        </authorList>
    </citation>
    <scope>IDENTIFICATION</scope>
    <source>
        <strain evidence="11">05x7-T-G4-1.051#20</strain>
    </source>
</reference>
<dbReference type="InterPro" id="IPR000082">
    <property type="entry name" value="SEA_dom"/>
</dbReference>
<dbReference type="EnsemblMetazoa" id="G25439.1">
    <property type="protein sequence ID" value="G25439.1:cds"/>
    <property type="gene ID" value="G25439"/>
</dbReference>
<evidence type="ECO:0000256" key="3">
    <source>
        <dbReference type="ARBA" id="ARBA00022801"/>
    </source>
</evidence>
<comment type="caution">
    <text evidence="8">Lacks conserved residue(s) required for the propagation of feature annotation.</text>
</comment>
<evidence type="ECO:0000313" key="11">
    <source>
        <dbReference type="EnsemblMetazoa" id="G25439.1:cds"/>
    </source>
</evidence>
<dbReference type="Gene3D" id="3.30.70.960">
    <property type="entry name" value="SEA domain"/>
    <property type="match status" value="1"/>
</dbReference>
<evidence type="ECO:0000256" key="6">
    <source>
        <dbReference type="ARBA" id="ARBA00023157"/>
    </source>
</evidence>
<dbReference type="GO" id="GO:0006508">
    <property type="term" value="P:proteolysis"/>
    <property type="evidence" value="ECO:0007669"/>
    <property type="project" value="UniProtKB-KW"/>
</dbReference>
<keyword evidence="2 8" id="KW-0479">Metal-binding</keyword>
<protein>
    <recommendedName>
        <fullName evidence="10">Peptidase M12B domain-containing protein</fullName>
    </recommendedName>
</protein>
<evidence type="ECO:0000313" key="12">
    <source>
        <dbReference type="Proteomes" id="UP000005408"/>
    </source>
</evidence>
<proteinExistence type="predicted"/>
<keyword evidence="5" id="KW-0482">Metalloprotease</keyword>